<protein>
    <submittedName>
        <fullName evidence="5">ATP-binding cassette domain-containing protein</fullName>
    </submittedName>
</protein>
<comment type="caution">
    <text evidence="5">The sequence shown here is derived from an EMBL/GenBank/DDBJ whole genome shotgun (WGS) entry which is preliminary data.</text>
</comment>
<dbReference type="InterPro" id="IPR008995">
    <property type="entry name" value="Mo/tungstate-bd_C_term_dom"/>
</dbReference>
<evidence type="ECO:0000256" key="3">
    <source>
        <dbReference type="ARBA" id="ARBA00022840"/>
    </source>
</evidence>
<dbReference type="InterPro" id="IPR027417">
    <property type="entry name" value="P-loop_NTPase"/>
</dbReference>
<dbReference type="SUPFAM" id="SSF50331">
    <property type="entry name" value="MOP-like"/>
    <property type="match status" value="1"/>
</dbReference>
<evidence type="ECO:0000313" key="6">
    <source>
        <dbReference type="Proteomes" id="UP000476030"/>
    </source>
</evidence>
<dbReference type="PROSITE" id="PS50893">
    <property type="entry name" value="ABC_TRANSPORTER_2"/>
    <property type="match status" value="1"/>
</dbReference>
<organism evidence="5 6">
    <name type="scientific">Sneathiella litorea</name>
    <dbReference type="NCBI Taxonomy" id="2606216"/>
    <lineage>
        <taxon>Bacteria</taxon>
        <taxon>Pseudomonadati</taxon>
        <taxon>Pseudomonadota</taxon>
        <taxon>Alphaproteobacteria</taxon>
        <taxon>Sneathiellales</taxon>
        <taxon>Sneathiellaceae</taxon>
        <taxon>Sneathiella</taxon>
    </lineage>
</organism>
<gene>
    <name evidence="5" type="ORF">GQE98_02000</name>
</gene>
<dbReference type="SUPFAM" id="SSF52540">
    <property type="entry name" value="P-loop containing nucleoside triphosphate hydrolases"/>
    <property type="match status" value="1"/>
</dbReference>
<dbReference type="RefSeq" id="WP_161313871.1">
    <property type="nucleotide sequence ID" value="NZ_WTUW01000001.1"/>
</dbReference>
<sequence>MTNVSIENLVKLYPGRSVPAVKDVSLLIETGSLTALLGPSACGKSTILKMIAGLLAPTSGDIRFGDHSILRLPPEKRDAVMVFQDHLLFPYMTVAENIGFGLKMRRRPKAEISHAVGTMLELVKLDGMATRKPNQLSGGQQQRIALARALILRPKILLLDEPFSSLDANLRLEMQQLLKSLHQEMGMTMLFVTHDQEEAVALSSKIALILDGTLRQYADAATLYGQPEDLDVAKFFGAKNFIPGISSSGHFECALGRLTLPVTANSNGSMLTFRPENVVIGVTDSAENSFHATIESKKFLGNQTQLRLSKGGTTFDASLPPLIAAPLLEGSTVSVHLPRQSLWALP</sequence>
<dbReference type="FunFam" id="3.40.50.300:FF:000425">
    <property type="entry name" value="Probable ABC transporter, ATP-binding subunit"/>
    <property type="match status" value="1"/>
</dbReference>
<dbReference type="PANTHER" id="PTHR42781">
    <property type="entry name" value="SPERMIDINE/PUTRESCINE IMPORT ATP-BINDING PROTEIN POTA"/>
    <property type="match status" value="1"/>
</dbReference>
<dbReference type="Pfam" id="PF00005">
    <property type="entry name" value="ABC_tran"/>
    <property type="match status" value="1"/>
</dbReference>
<proteinExistence type="predicted"/>
<dbReference type="GO" id="GO:0015697">
    <property type="term" value="P:quaternary ammonium group transport"/>
    <property type="evidence" value="ECO:0007669"/>
    <property type="project" value="UniProtKB-ARBA"/>
</dbReference>
<dbReference type="PANTHER" id="PTHR42781:SF4">
    <property type="entry name" value="SPERMIDINE_PUTRESCINE IMPORT ATP-BINDING PROTEIN POTA"/>
    <property type="match status" value="1"/>
</dbReference>
<accession>A0A6L8W328</accession>
<dbReference type="PROSITE" id="PS00211">
    <property type="entry name" value="ABC_TRANSPORTER_1"/>
    <property type="match status" value="1"/>
</dbReference>
<dbReference type="InterPro" id="IPR003439">
    <property type="entry name" value="ABC_transporter-like_ATP-bd"/>
</dbReference>
<dbReference type="InterPro" id="IPR013611">
    <property type="entry name" value="Transp-assoc_OB_typ2"/>
</dbReference>
<dbReference type="Gene3D" id="3.40.50.300">
    <property type="entry name" value="P-loop containing nucleotide triphosphate hydrolases"/>
    <property type="match status" value="1"/>
</dbReference>
<dbReference type="SMART" id="SM00382">
    <property type="entry name" value="AAA"/>
    <property type="match status" value="1"/>
</dbReference>
<evidence type="ECO:0000256" key="2">
    <source>
        <dbReference type="ARBA" id="ARBA00022741"/>
    </source>
</evidence>
<keyword evidence="2" id="KW-0547">Nucleotide-binding</keyword>
<dbReference type="AlphaFoldDB" id="A0A6L8W328"/>
<keyword evidence="1" id="KW-0813">Transport</keyword>
<dbReference type="InterPro" id="IPR003593">
    <property type="entry name" value="AAA+_ATPase"/>
</dbReference>
<evidence type="ECO:0000256" key="1">
    <source>
        <dbReference type="ARBA" id="ARBA00022448"/>
    </source>
</evidence>
<reference evidence="5 6" key="1">
    <citation type="submission" date="2019-12" db="EMBL/GenBank/DDBJ databases">
        <title>Snethiella sp. nov. sp. isolated from sea sand.</title>
        <authorList>
            <person name="Kim J."/>
            <person name="Jeong S.E."/>
            <person name="Jung H.S."/>
            <person name="Jeon C.O."/>
        </authorList>
    </citation>
    <scope>NUCLEOTIDE SEQUENCE [LARGE SCALE GENOMIC DNA]</scope>
    <source>
        <strain evidence="5 6">DP05</strain>
    </source>
</reference>
<keyword evidence="6" id="KW-1185">Reference proteome</keyword>
<dbReference type="EMBL" id="WTUW01000001">
    <property type="protein sequence ID" value="MZR29398.1"/>
    <property type="molecule type" value="Genomic_DNA"/>
</dbReference>
<feature type="domain" description="ABC transporter" evidence="4">
    <location>
        <begin position="4"/>
        <end position="236"/>
    </location>
</feature>
<evidence type="ECO:0000259" key="4">
    <source>
        <dbReference type="PROSITE" id="PS50893"/>
    </source>
</evidence>
<dbReference type="InterPro" id="IPR017871">
    <property type="entry name" value="ABC_transporter-like_CS"/>
</dbReference>
<dbReference type="InterPro" id="IPR050093">
    <property type="entry name" value="ABC_SmlMolc_Importer"/>
</dbReference>
<dbReference type="Pfam" id="PF08402">
    <property type="entry name" value="TOBE_2"/>
    <property type="match status" value="1"/>
</dbReference>
<dbReference type="Proteomes" id="UP000476030">
    <property type="component" value="Unassembled WGS sequence"/>
</dbReference>
<dbReference type="GO" id="GO:0043190">
    <property type="term" value="C:ATP-binding cassette (ABC) transporter complex"/>
    <property type="evidence" value="ECO:0007669"/>
    <property type="project" value="InterPro"/>
</dbReference>
<dbReference type="GO" id="GO:0016887">
    <property type="term" value="F:ATP hydrolysis activity"/>
    <property type="evidence" value="ECO:0007669"/>
    <property type="project" value="InterPro"/>
</dbReference>
<evidence type="ECO:0000313" key="5">
    <source>
        <dbReference type="EMBL" id="MZR29398.1"/>
    </source>
</evidence>
<keyword evidence="3 5" id="KW-0067">ATP-binding</keyword>
<dbReference type="GO" id="GO:0005524">
    <property type="term" value="F:ATP binding"/>
    <property type="evidence" value="ECO:0007669"/>
    <property type="project" value="UniProtKB-KW"/>
</dbReference>
<name>A0A6L8W328_9PROT</name>
<dbReference type="GO" id="GO:0022857">
    <property type="term" value="F:transmembrane transporter activity"/>
    <property type="evidence" value="ECO:0007669"/>
    <property type="project" value="InterPro"/>
</dbReference>